<dbReference type="PANTHER" id="PTHR10491:SF4">
    <property type="entry name" value="METHIONINE ADENOSYLTRANSFERASE 2 SUBUNIT BETA"/>
    <property type="match status" value="1"/>
</dbReference>
<dbReference type="UniPathway" id="UPA00281"/>
<dbReference type="UniPathway" id="UPA00124"/>
<dbReference type="PANTHER" id="PTHR10491">
    <property type="entry name" value="DTDP-4-DEHYDRORHAMNOSE REDUCTASE"/>
    <property type="match status" value="1"/>
</dbReference>
<organism evidence="8 9">
    <name type="scientific">Serratia marcescens</name>
    <dbReference type="NCBI Taxonomy" id="615"/>
    <lineage>
        <taxon>Bacteria</taxon>
        <taxon>Pseudomonadati</taxon>
        <taxon>Pseudomonadota</taxon>
        <taxon>Gammaproteobacteria</taxon>
        <taxon>Enterobacterales</taxon>
        <taxon>Yersiniaceae</taxon>
        <taxon>Serratia</taxon>
    </lineage>
</organism>
<accession>A0A2F0PGN9</accession>
<evidence type="ECO:0000256" key="1">
    <source>
        <dbReference type="ARBA" id="ARBA00004781"/>
    </source>
</evidence>
<comment type="function">
    <text evidence="6">Catalyzes the reduction of dTDP-6-deoxy-L-lyxo-4-hexulose to yield dTDP-L-rhamnose.</text>
</comment>
<evidence type="ECO:0000256" key="3">
    <source>
        <dbReference type="ARBA" id="ARBA00012929"/>
    </source>
</evidence>
<dbReference type="GO" id="GO:0019305">
    <property type="term" value="P:dTDP-rhamnose biosynthetic process"/>
    <property type="evidence" value="ECO:0007669"/>
    <property type="project" value="UniProtKB-UniPathway"/>
</dbReference>
<name>A0A2F0PGN9_SERMA</name>
<dbReference type="GO" id="GO:0005829">
    <property type="term" value="C:cytosol"/>
    <property type="evidence" value="ECO:0007669"/>
    <property type="project" value="TreeGrafter"/>
</dbReference>
<sequence>MRILVTGGNGQLGHCLADTLPDNWQIISLDHKQLDIADWSAVQQTVAALNVDFIVNAAAYTLVDKAEEEIIAAEAANVIGPANLAMIAESLSIPLIHISTDYVFSGAEKGISLCENSPTEPLNVYGQTKLLGEQAVLTTCSRAVVIRTSWLFSEYGSSFVHTMLKLGKTRKSLAIINDQFGRPTYAGDLAKCILTIISQGVNEPMLYHFCGDKIVSWYEFAAEIFSLAKLFDDSYRFMDLSSINSEQYKCAAKRPKHAILNCEKIYRERGICNSNWRMSLDKVVPKIIYQMNN</sequence>
<keyword evidence="6" id="KW-0521">NADP</keyword>
<dbReference type="Gene3D" id="3.90.25.10">
    <property type="entry name" value="UDP-galactose 4-epimerase, domain 1"/>
    <property type="match status" value="1"/>
</dbReference>
<evidence type="ECO:0000256" key="4">
    <source>
        <dbReference type="ARBA" id="ARBA00017099"/>
    </source>
</evidence>
<dbReference type="InterPro" id="IPR005913">
    <property type="entry name" value="dTDP_dehydrorham_reduct"/>
</dbReference>
<evidence type="ECO:0000256" key="6">
    <source>
        <dbReference type="RuleBase" id="RU364082"/>
    </source>
</evidence>
<dbReference type="EMBL" id="LJEX02000105">
    <property type="protein sequence ID" value="OCO83249.1"/>
    <property type="molecule type" value="Genomic_DNA"/>
</dbReference>
<dbReference type="Pfam" id="PF04321">
    <property type="entry name" value="RmlD_sub_bind"/>
    <property type="match status" value="1"/>
</dbReference>
<evidence type="ECO:0000259" key="7">
    <source>
        <dbReference type="Pfam" id="PF04321"/>
    </source>
</evidence>
<proteinExistence type="inferred from homology"/>
<dbReference type="EC" id="1.1.1.133" evidence="3 6"/>
<dbReference type="Proteomes" id="UP000050489">
    <property type="component" value="Unassembled WGS sequence"/>
</dbReference>
<dbReference type="InterPro" id="IPR029903">
    <property type="entry name" value="RmlD-like-bd"/>
</dbReference>
<dbReference type="CDD" id="cd05254">
    <property type="entry name" value="dTDP_HR_like_SDR_e"/>
    <property type="match status" value="1"/>
</dbReference>
<comment type="cofactor">
    <cofactor evidence="6">
        <name>Mg(2+)</name>
        <dbReference type="ChEBI" id="CHEBI:18420"/>
    </cofactor>
    <text evidence="6">Binds 1 Mg(2+) ion per monomer.</text>
</comment>
<dbReference type="GO" id="GO:0008831">
    <property type="term" value="F:dTDP-4-dehydrorhamnose reductase activity"/>
    <property type="evidence" value="ECO:0007669"/>
    <property type="project" value="UniProtKB-EC"/>
</dbReference>
<evidence type="ECO:0000256" key="5">
    <source>
        <dbReference type="ARBA" id="ARBA00048200"/>
    </source>
</evidence>
<evidence type="ECO:0000256" key="2">
    <source>
        <dbReference type="ARBA" id="ARBA00010944"/>
    </source>
</evidence>
<protein>
    <recommendedName>
        <fullName evidence="4 6">dTDP-4-dehydrorhamnose reductase</fullName>
        <ecNumber evidence="3 6">1.1.1.133</ecNumber>
    </recommendedName>
</protein>
<reference evidence="9" key="1">
    <citation type="submission" date="2016-04" db="EMBL/GenBank/DDBJ databases">
        <authorList>
            <person name="Osei Sekyere J."/>
            <person name="Sivertsen A."/>
            <person name="Pedersen A.T."/>
            <person name="Sundsfjord A."/>
        </authorList>
    </citation>
    <scope>NUCLEOTIDE SEQUENCE [LARGE SCALE GENOMIC DNA]</scope>
    <source>
        <strain evidence="9">945174350</strain>
    </source>
</reference>
<comment type="caution">
    <text evidence="8">The sequence shown here is derived from an EMBL/GenBank/DDBJ whole genome shotgun (WGS) entry which is preliminary data.</text>
</comment>
<dbReference type="AlphaFoldDB" id="A0A2F0PGN9"/>
<evidence type="ECO:0000313" key="8">
    <source>
        <dbReference type="EMBL" id="OCO83249.1"/>
    </source>
</evidence>
<keyword evidence="6" id="KW-0560">Oxidoreductase</keyword>
<comment type="pathway">
    <text evidence="1 6">Carbohydrate biosynthesis; dTDP-L-rhamnose biosynthesis.</text>
</comment>
<feature type="domain" description="RmlD-like substrate binding" evidence="7">
    <location>
        <begin position="1"/>
        <end position="285"/>
    </location>
</feature>
<dbReference type="NCBIfam" id="TIGR01214">
    <property type="entry name" value="rmlD"/>
    <property type="match status" value="1"/>
</dbReference>
<dbReference type="RefSeq" id="WP_055316585.1">
    <property type="nucleotide sequence ID" value="NZ_CADDTT010000010.1"/>
</dbReference>
<comment type="catalytic activity">
    <reaction evidence="5 6">
        <text>dTDP-beta-L-rhamnose + NADP(+) = dTDP-4-dehydro-beta-L-rhamnose + NADPH + H(+)</text>
        <dbReference type="Rhea" id="RHEA:21796"/>
        <dbReference type="ChEBI" id="CHEBI:15378"/>
        <dbReference type="ChEBI" id="CHEBI:57510"/>
        <dbReference type="ChEBI" id="CHEBI:57783"/>
        <dbReference type="ChEBI" id="CHEBI:58349"/>
        <dbReference type="ChEBI" id="CHEBI:62830"/>
        <dbReference type="EC" id="1.1.1.133"/>
    </reaction>
</comment>
<dbReference type="InterPro" id="IPR036291">
    <property type="entry name" value="NAD(P)-bd_dom_sf"/>
</dbReference>
<gene>
    <name evidence="8" type="ORF">AN695_0219275</name>
</gene>
<dbReference type="Gene3D" id="3.40.50.720">
    <property type="entry name" value="NAD(P)-binding Rossmann-like Domain"/>
    <property type="match status" value="1"/>
</dbReference>
<comment type="similarity">
    <text evidence="2 6">Belongs to the dTDP-4-dehydrorhamnose reductase family.</text>
</comment>
<evidence type="ECO:0000313" key="9">
    <source>
        <dbReference type="Proteomes" id="UP000050489"/>
    </source>
</evidence>
<dbReference type="GO" id="GO:0009243">
    <property type="term" value="P:O antigen biosynthetic process"/>
    <property type="evidence" value="ECO:0007669"/>
    <property type="project" value="UniProtKB-UniPathway"/>
</dbReference>
<dbReference type="SUPFAM" id="SSF51735">
    <property type="entry name" value="NAD(P)-binding Rossmann-fold domains"/>
    <property type="match status" value="1"/>
</dbReference>